<dbReference type="PANTHER" id="PTHR12815:SF47">
    <property type="entry name" value="TRANSLOCATION AND ASSEMBLY MODULE SUBUNIT TAMA"/>
    <property type="match status" value="1"/>
</dbReference>
<organism evidence="9 10">
    <name type="scientific">Pseudanabaena mucicola FACHB-723</name>
    <dbReference type="NCBI Taxonomy" id="2692860"/>
    <lineage>
        <taxon>Bacteria</taxon>
        <taxon>Bacillati</taxon>
        <taxon>Cyanobacteriota</taxon>
        <taxon>Cyanophyceae</taxon>
        <taxon>Pseudanabaenales</taxon>
        <taxon>Pseudanabaenaceae</taxon>
        <taxon>Pseudanabaena</taxon>
    </lineage>
</organism>
<dbReference type="Proteomes" id="UP000642094">
    <property type="component" value="Unassembled WGS sequence"/>
</dbReference>
<keyword evidence="2" id="KW-0812">Transmembrane</keyword>
<comment type="caution">
    <text evidence="9">The sequence shown here is derived from an EMBL/GenBank/DDBJ whole genome shotgun (WGS) entry which is preliminary data.</text>
</comment>
<dbReference type="InterPro" id="IPR000184">
    <property type="entry name" value="Bac_surfAg_D15"/>
</dbReference>
<dbReference type="InterPro" id="IPR010827">
    <property type="entry name" value="BamA/TamA_POTRA"/>
</dbReference>
<feature type="signal peptide" evidence="7">
    <location>
        <begin position="1"/>
        <end position="24"/>
    </location>
</feature>
<keyword evidence="3 7" id="KW-0732">Signal</keyword>
<evidence type="ECO:0000256" key="2">
    <source>
        <dbReference type="ARBA" id="ARBA00022692"/>
    </source>
</evidence>
<evidence type="ECO:0000313" key="10">
    <source>
        <dbReference type="Proteomes" id="UP000642094"/>
    </source>
</evidence>
<evidence type="ECO:0000256" key="4">
    <source>
        <dbReference type="ARBA" id="ARBA00023136"/>
    </source>
</evidence>
<evidence type="ECO:0000256" key="7">
    <source>
        <dbReference type="SAM" id="SignalP"/>
    </source>
</evidence>
<dbReference type="Pfam" id="PF08479">
    <property type="entry name" value="POTRA_2"/>
    <property type="match status" value="1"/>
</dbReference>
<evidence type="ECO:0000256" key="5">
    <source>
        <dbReference type="ARBA" id="ARBA00023237"/>
    </source>
</evidence>
<dbReference type="EMBL" id="JACJQB010000003">
    <property type="protein sequence ID" value="MBD2187135.1"/>
    <property type="molecule type" value="Genomic_DNA"/>
</dbReference>
<feature type="compositionally biased region" description="Pro residues" evidence="6">
    <location>
        <begin position="46"/>
        <end position="58"/>
    </location>
</feature>
<feature type="compositionally biased region" description="Low complexity" evidence="6">
    <location>
        <begin position="34"/>
        <end position="45"/>
    </location>
</feature>
<gene>
    <name evidence="9" type="ORF">H6F41_03120</name>
</gene>
<dbReference type="InterPro" id="IPR039910">
    <property type="entry name" value="D15-like"/>
</dbReference>
<evidence type="ECO:0000259" key="8">
    <source>
        <dbReference type="PROSITE" id="PS51779"/>
    </source>
</evidence>
<dbReference type="InterPro" id="IPR034746">
    <property type="entry name" value="POTRA"/>
</dbReference>
<keyword evidence="5" id="KW-0998">Cell outer membrane</keyword>
<evidence type="ECO:0000313" key="9">
    <source>
        <dbReference type="EMBL" id="MBD2187135.1"/>
    </source>
</evidence>
<reference evidence="9 10" key="1">
    <citation type="journal article" date="2020" name="ISME J.">
        <title>Comparative genomics reveals insights into cyanobacterial evolution and habitat adaptation.</title>
        <authorList>
            <person name="Chen M.Y."/>
            <person name="Teng W.K."/>
            <person name="Zhao L."/>
            <person name="Hu C.X."/>
            <person name="Zhou Y.K."/>
            <person name="Han B.P."/>
            <person name="Song L.R."/>
            <person name="Shu W.S."/>
        </authorList>
    </citation>
    <scope>NUCLEOTIDE SEQUENCE [LARGE SCALE GENOMIC DNA]</scope>
    <source>
        <strain evidence="9 10">FACHB-723</strain>
    </source>
</reference>
<protein>
    <submittedName>
        <fullName evidence="9">BamA/TamA family outer membrane protein</fullName>
    </submittedName>
</protein>
<dbReference type="Gene3D" id="3.10.20.310">
    <property type="entry name" value="membrane protein fhac"/>
    <property type="match status" value="3"/>
</dbReference>
<dbReference type="Pfam" id="PF01103">
    <property type="entry name" value="Omp85"/>
    <property type="match status" value="1"/>
</dbReference>
<sequence length="660" mass="70311">MRINLLVFTAIAASSTFLTNPLMAKADPAKQEIAQAPTPTEEPAQPSTPQPPVEPTPSAPSFSIPAPTAAPEPQVLVGEVAIKTPEGQPPLPPELEQKIYDAIATKPGLTVTRTQLQSDINAVFATGFFSNVQAEPEDTDIGVRVTFFVLPNPILKSVNTEGAQVLEEGVVDRIFGSQIGKITNLKDIQTGVKELEKYYQDAGYVLAQVVDIKATPEGDINLVVSEGAIEGIKVAFINEEGKTVDNEGKPVTGTTRDFIITRELSIKEGDVFNRDKVQADLQKVFALGLFEDLNIGLAPGSDPRKVVVTVNVKERNTGSIAAGAGLSSSTGLFGTVSFQQQNLGGNNQKLGLDIQVGERELLFDLNFTDPWLAGDPNRTSFTANIFNRSLFSFIFDEPVGIGVDNVSPRINRLGTGFSFSRPLDKSTTASLGLRYERVSITNSSNNAITATDSLGNPLSASGIGQDDLLLLQFAYATDQRDNPVQPSSGSVFRVATEQSIPIGLGSVFLNRIRASYSYFIPVKFLNFSEGTQALAFNFQGGTVFGTLPPYEAFQIGGSNSVRGWDEGKIGSGRSFGIFSAEYRFPVFNIVGGVLFFDYGTDLGSASAVPGNPAGARNKPGSGAGYGIGIRVQSPLGSIRVDYGLSSNGGTQFSFGLGEKF</sequence>
<evidence type="ECO:0000256" key="6">
    <source>
        <dbReference type="SAM" id="MobiDB-lite"/>
    </source>
</evidence>
<evidence type="ECO:0000256" key="3">
    <source>
        <dbReference type="ARBA" id="ARBA00022729"/>
    </source>
</evidence>
<proteinExistence type="predicted"/>
<dbReference type="PROSITE" id="PS51779">
    <property type="entry name" value="POTRA"/>
    <property type="match status" value="1"/>
</dbReference>
<feature type="region of interest" description="Disordered" evidence="6">
    <location>
        <begin position="29"/>
        <end position="69"/>
    </location>
</feature>
<dbReference type="Pfam" id="PF07244">
    <property type="entry name" value="POTRA"/>
    <property type="match status" value="1"/>
</dbReference>
<evidence type="ECO:0000256" key="1">
    <source>
        <dbReference type="ARBA" id="ARBA00004370"/>
    </source>
</evidence>
<feature type="chain" id="PRO_5047170216" evidence="7">
    <location>
        <begin position="25"/>
        <end position="660"/>
    </location>
</feature>
<dbReference type="InterPro" id="IPR013686">
    <property type="entry name" value="Polypept-transport_assoc_ShlB"/>
</dbReference>
<comment type="subcellular location">
    <subcellularLocation>
        <location evidence="1">Membrane</location>
    </subcellularLocation>
</comment>
<name>A0ABR7ZTT4_9CYAN</name>
<keyword evidence="10" id="KW-1185">Reference proteome</keyword>
<accession>A0ABR7ZTT4</accession>
<dbReference type="PANTHER" id="PTHR12815">
    <property type="entry name" value="SORTING AND ASSEMBLY MACHINERY SAMM50 PROTEIN FAMILY MEMBER"/>
    <property type="match status" value="1"/>
</dbReference>
<feature type="domain" description="POTRA" evidence="8">
    <location>
        <begin position="153"/>
        <end position="227"/>
    </location>
</feature>
<keyword evidence="4" id="KW-0472">Membrane</keyword>
<dbReference type="RefSeq" id="WP_190402023.1">
    <property type="nucleotide sequence ID" value="NZ_JACJQB010000003.1"/>
</dbReference>
<dbReference type="Gene3D" id="2.40.160.50">
    <property type="entry name" value="membrane protein fhac: a member of the omp85/tpsb transporter family"/>
    <property type="match status" value="1"/>
</dbReference>